<dbReference type="AlphaFoldDB" id="A0A6N9HJL1"/>
<dbReference type="Proteomes" id="UP000448575">
    <property type="component" value="Unassembled WGS sequence"/>
</dbReference>
<dbReference type="RefSeq" id="WP_161026646.1">
    <property type="nucleotide sequence ID" value="NZ_WWCJ01000011.1"/>
</dbReference>
<protein>
    <submittedName>
        <fullName evidence="1">Uncharacterized protein</fullName>
    </submittedName>
</protein>
<comment type="caution">
    <text evidence="1">The sequence shown here is derived from an EMBL/GenBank/DDBJ whole genome shotgun (WGS) entry which is preliminary data.</text>
</comment>
<organism evidence="1 2">
    <name type="scientific">Pseudoduganella guangdongensis</name>
    <dbReference type="NCBI Taxonomy" id="2692179"/>
    <lineage>
        <taxon>Bacteria</taxon>
        <taxon>Pseudomonadati</taxon>
        <taxon>Pseudomonadota</taxon>
        <taxon>Betaproteobacteria</taxon>
        <taxon>Burkholderiales</taxon>
        <taxon>Oxalobacteraceae</taxon>
        <taxon>Telluria group</taxon>
        <taxon>Pseudoduganella</taxon>
    </lineage>
</organism>
<sequence length="152" mass="16726">MDCKTTERITFEQRLFAREALAQRWPALDKFICSAAALEAAYGQASRALEGRLDIPRGAAEEALHFYNAVVHDGRYIEHMLEKPQEVAGKLELQLSDEVLKHLVAVHDFLTPGSTKMNIAVVAVAVAVTVVIVKGSDPLEEIVIDQSGIIKM</sequence>
<name>A0A6N9HJL1_9BURK</name>
<accession>A0A6N9HJL1</accession>
<dbReference type="EMBL" id="WWCJ01000011">
    <property type="protein sequence ID" value="MYN03670.1"/>
    <property type="molecule type" value="Genomic_DNA"/>
</dbReference>
<evidence type="ECO:0000313" key="2">
    <source>
        <dbReference type="Proteomes" id="UP000448575"/>
    </source>
</evidence>
<evidence type="ECO:0000313" key="1">
    <source>
        <dbReference type="EMBL" id="MYN03670.1"/>
    </source>
</evidence>
<reference evidence="1 2" key="1">
    <citation type="submission" date="2019-12" db="EMBL/GenBank/DDBJ databases">
        <title>Novel species isolated from a subtropical stream in China.</title>
        <authorList>
            <person name="Lu H."/>
        </authorList>
    </citation>
    <scope>NUCLEOTIDE SEQUENCE [LARGE SCALE GENOMIC DNA]</scope>
    <source>
        <strain evidence="1 2">DS3</strain>
    </source>
</reference>
<gene>
    <name evidence="1" type="ORF">GTP41_16380</name>
</gene>
<keyword evidence="2" id="KW-1185">Reference proteome</keyword>
<proteinExistence type="predicted"/>